<feature type="transmembrane region" description="Helical" evidence="1">
    <location>
        <begin position="90"/>
        <end position="109"/>
    </location>
</feature>
<evidence type="ECO:0000256" key="1">
    <source>
        <dbReference type="SAM" id="Phobius"/>
    </source>
</evidence>
<dbReference type="Proteomes" id="UP000176329">
    <property type="component" value="Unassembled WGS sequence"/>
</dbReference>
<keyword evidence="1" id="KW-0472">Membrane</keyword>
<feature type="transmembrane region" description="Helical" evidence="1">
    <location>
        <begin position="27"/>
        <end position="54"/>
    </location>
</feature>
<protein>
    <submittedName>
        <fullName evidence="2">Uncharacterized protein</fullName>
    </submittedName>
</protein>
<sequence length="195" mass="21713">MHVTPHQYAQLLKHGILFVLTQLVRFLTYNAVTVLAVLWIAVLLTCILIVAQVYGFGSEIGSMAQTLWAAYLADPTSVSVVKFLKPYVESYGWFSVIVFIVGLLFHKIFRNKKFLTLKQSLLVASVPTLIAFIFIAVHIDDLLQLQNSAATMAQLLVLIVGIITVTALCGLILFTRLSDSVIKQIEKTEFRVENG</sequence>
<dbReference type="EMBL" id="MFPV01000035">
    <property type="protein sequence ID" value="OGH61780.1"/>
    <property type="molecule type" value="Genomic_DNA"/>
</dbReference>
<comment type="caution">
    <text evidence="2">The sequence shown here is derived from an EMBL/GenBank/DDBJ whole genome shotgun (WGS) entry which is preliminary data.</text>
</comment>
<keyword evidence="1" id="KW-1133">Transmembrane helix</keyword>
<organism evidence="2 3">
    <name type="scientific">Candidatus Magasanikbacteria bacterium RIFCSPHIGHO2_01_FULL_50_8</name>
    <dbReference type="NCBI Taxonomy" id="1798674"/>
    <lineage>
        <taxon>Bacteria</taxon>
        <taxon>Candidatus Magasanikiibacteriota</taxon>
    </lineage>
</organism>
<feature type="transmembrane region" description="Helical" evidence="1">
    <location>
        <begin position="121"/>
        <end position="139"/>
    </location>
</feature>
<accession>A0A1F6LQX0</accession>
<evidence type="ECO:0000313" key="2">
    <source>
        <dbReference type="EMBL" id="OGH61780.1"/>
    </source>
</evidence>
<gene>
    <name evidence="2" type="ORF">A2848_01625</name>
</gene>
<evidence type="ECO:0000313" key="3">
    <source>
        <dbReference type="Proteomes" id="UP000176329"/>
    </source>
</evidence>
<reference evidence="2 3" key="1">
    <citation type="journal article" date="2016" name="Nat. Commun.">
        <title>Thousands of microbial genomes shed light on interconnected biogeochemical processes in an aquifer system.</title>
        <authorList>
            <person name="Anantharaman K."/>
            <person name="Brown C.T."/>
            <person name="Hug L.A."/>
            <person name="Sharon I."/>
            <person name="Castelle C.J."/>
            <person name="Probst A.J."/>
            <person name="Thomas B.C."/>
            <person name="Singh A."/>
            <person name="Wilkins M.J."/>
            <person name="Karaoz U."/>
            <person name="Brodie E.L."/>
            <person name="Williams K.H."/>
            <person name="Hubbard S.S."/>
            <person name="Banfield J.F."/>
        </authorList>
    </citation>
    <scope>NUCLEOTIDE SEQUENCE [LARGE SCALE GENOMIC DNA]</scope>
</reference>
<proteinExistence type="predicted"/>
<dbReference type="AlphaFoldDB" id="A0A1F6LQX0"/>
<keyword evidence="1" id="KW-0812">Transmembrane</keyword>
<name>A0A1F6LQX0_9BACT</name>
<feature type="transmembrane region" description="Helical" evidence="1">
    <location>
        <begin position="151"/>
        <end position="174"/>
    </location>
</feature>